<dbReference type="RefSeq" id="WP_018711104.1">
    <property type="nucleotide sequence ID" value="NZ_JGDS01000053.1"/>
</dbReference>
<protein>
    <submittedName>
        <fullName evidence="2">Uncharacterized protein</fullName>
    </submittedName>
</protein>
<organism evidence="2 3">
    <name type="scientific">Bacteroides fragilis str. 3976T8</name>
    <dbReference type="NCBI Taxonomy" id="1339314"/>
    <lineage>
        <taxon>Bacteria</taxon>
        <taxon>Pseudomonadati</taxon>
        <taxon>Bacteroidota</taxon>
        <taxon>Bacteroidia</taxon>
        <taxon>Bacteroidales</taxon>
        <taxon>Bacteroidaceae</taxon>
        <taxon>Bacteroides</taxon>
    </lineage>
</organism>
<accession>A0A016AV80</accession>
<keyword evidence="1" id="KW-0472">Membrane</keyword>
<dbReference type="Proteomes" id="UP000020938">
    <property type="component" value="Unassembled WGS sequence"/>
</dbReference>
<dbReference type="PATRIC" id="fig|1339314.3.peg.2831"/>
<reference evidence="2 3" key="1">
    <citation type="submission" date="2014-02" db="EMBL/GenBank/DDBJ databases">
        <authorList>
            <person name="Sears C."/>
            <person name="Carroll K."/>
            <person name="Sack B.R."/>
            <person name="Qadri F."/>
            <person name="Myers L.L."/>
            <person name="Chung G.-T."/>
            <person name="Escheverria P."/>
            <person name="Fraser C.M."/>
            <person name="Sadzewicz L."/>
            <person name="Shefchek K.A."/>
            <person name="Tallon L."/>
            <person name="Das S.P."/>
            <person name="Daugherty S."/>
            <person name="Mongodin E.F."/>
        </authorList>
    </citation>
    <scope>NUCLEOTIDE SEQUENCE [LARGE SCALE GENOMIC DNA]</scope>
    <source>
        <strain evidence="2 3">3976T8</strain>
    </source>
</reference>
<gene>
    <name evidence="2" type="ORF">M123_2652</name>
</gene>
<evidence type="ECO:0000313" key="2">
    <source>
        <dbReference type="EMBL" id="EXZ72993.1"/>
    </source>
</evidence>
<sequence>MKSFRKKIQESRLKTHLLVRSWLQPKLGVIGTRYRLAARIRLANRCAAKHPKTTFAGVAGTLLLLLVSTVAIDSGNGKQSEPDVSSIAAMEPVFQGFRTIQANKDIHRSVLTDMTVKGQLLRHELDSMIAIPVKSREDSLRIILKYRQLENIVKSIKNNDNP</sequence>
<keyword evidence="1" id="KW-1133">Transmembrane helix</keyword>
<evidence type="ECO:0000256" key="1">
    <source>
        <dbReference type="SAM" id="Phobius"/>
    </source>
</evidence>
<name>A0A016AV80_BACFG</name>
<dbReference type="GeneID" id="82443542"/>
<keyword evidence="1" id="KW-0812">Transmembrane</keyword>
<feature type="transmembrane region" description="Helical" evidence="1">
    <location>
        <begin position="54"/>
        <end position="72"/>
    </location>
</feature>
<evidence type="ECO:0000313" key="3">
    <source>
        <dbReference type="Proteomes" id="UP000020938"/>
    </source>
</evidence>
<dbReference type="EMBL" id="JGDS01000053">
    <property type="protein sequence ID" value="EXZ72993.1"/>
    <property type="molecule type" value="Genomic_DNA"/>
</dbReference>
<comment type="caution">
    <text evidence="2">The sequence shown here is derived from an EMBL/GenBank/DDBJ whole genome shotgun (WGS) entry which is preliminary data.</text>
</comment>
<dbReference type="AlphaFoldDB" id="A0A016AV80"/>
<proteinExistence type="predicted"/>